<dbReference type="AlphaFoldDB" id="A0A401TWG1"/>
<protein>
    <submittedName>
        <fullName evidence="2">Uncharacterized protein</fullName>
    </submittedName>
</protein>
<reference evidence="2 3" key="1">
    <citation type="journal article" date="2018" name="Nat. Ecol. Evol.">
        <title>Shark genomes provide insights into elasmobranch evolution and the origin of vertebrates.</title>
        <authorList>
            <person name="Hara Y"/>
            <person name="Yamaguchi K"/>
            <person name="Onimaru K"/>
            <person name="Kadota M"/>
            <person name="Koyanagi M"/>
            <person name="Keeley SD"/>
            <person name="Tatsumi K"/>
            <person name="Tanaka K"/>
            <person name="Motone F"/>
            <person name="Kageyama Y"/>
            <person name="Nozu R"/>
            <person name="Adachi N"/>
            <person name="Nishimura O"/>
            <person name="Nakagawa R"/>
            <person name="Tanegashima C"/>
            <person name="Kiyatake I"/>
            <person name="Matsumoto R"/>
            <person name="Murakumo K"/>
            <person name="Nishida K"/>
            <person name="Terakita A"/>
            <person name="Kuratani S"/>
            <person name="Sato K"/>
            <person name="Hyodo S Kuraku.S."/>
        </authorList>
    </citation>
    <scope>NUCLEOTIDE SEQUENCE [LARGE SCALE GENOMIC DNA]</scope>
</reference>
<dbReference type="GO" id="GO:0005829">
    <property type="term" value="C:cytosol"/>
    <property type="evidence" value="ECO:0007669"/>
    <property type="project" value="TreeGrafter"/>
</dbReference>
<name>A0A401TWG1_CHIPU</name>
<dbReference type="EMBL" id="BEZZ01209105">
    <property type="protein sequence ID" value="GCC46948.1"/>
    <property type="molecule type" value="Genomic_DNA"/>
</dbReference>
<accession>A0A401TWG1</accession>
<dbReference type="OrthoDB" id="6086604at2759"/>
<proteinExistence type="predicted"/>
<evidence type="ECO:0000256" key="1">
    <source>
        <dbReference type="SAM" id="MobiDB-lite"/>
    </source>
</evidence>
<feature type="non-terminal residue" evidence="2">
    <location>
        <position position="1"/>
    </location>
</feature>
<dbReference type="Proteomes" id="UP000287033">
    <property type="component" value="Unassembled WGS sequence"/>
</dbReference>
<keyword evidence="3" id="KW-1185">Reference proteome</keyword>
<dbReference type="PANTHER" id="PTHR23312">
    <property type="entry name" value="ARMC5 ARMADILLO REPEAT-CONTAINING -RELATED"/>
    <property type="match status" value="1"/>
</dbReference>
<organism evidence="2 3">
    <name type="scientific">Chiloscyllium punctatum</name>
    <name type="common">Brownbanded bambooshark</name>
    <name type="synonym">Hemiscyllium punctatum</name>
    <dbReference type="NCBI Taxonomy" id="137246"/>
    <lineage>
        <taxon>Eukaryota</taxon>
        <taxon>Metazoa</taxon>
        <taxon>Chordata</taxon>
        <taxon>Craniata</taxon>
        <taxon>Vertebrata</taxon>
        <taxon>Chondrichthyes</taxon>
        <taxon>Elasmobranchii</taxon>
        <taxon>Galeomorphii</taxon>
        <taxon>Galeoidea</taxon>
        <taxon>Orectolobiformes</taxon>
        <taxon>Hemiscylliidae</taxon>
        <taxon>Chiloscyllium</taxon>
    </lineage>
</organism>
<feature type="region of interest" description="Disordered" evidence="1">
    <location>
        <begin position="164"/>
        <end position="193"/>
    </location>
</feature>
<dbReference type="STRING" id="137246.A0A401TWG1"/>
<evidence type="ECO:0000313" key="3">
    <source>
        <dbReference type="Proteomes" id="UP000287033"/>
    </source>
</evidence>
<gene>
    <name evidence="2" type="ORF">chiPu_0031415</name>
</gene>
<dbReference type="GO" id="GO:0009653">
    <property type="term" value="P:anatomical structure morphogenesis"/>
    <property type="evidence" value="ECO:0007669"/>
    <property type="project" value="TreeGrafter"/>
</dbReference>
<evidence type="ECO:0000313" key="2">
    <source>
        <dbReference type="EMBL" id="GCC46948.1"/>
    </source>
</evidence>
<feature type="non-terminal residue" evidence="2">
    <location>
        <position position="193"/>
    </location>
</feature>
<dbReference type="PANTHER" id="PTHR23312:SF8">
    <property type="entry name" value="ARMADILLO REPEAT-CONTAINING PROTEIN 5"/>
    <property type="match status" value="1"/>
</dbReference>
<sequence length="193" mass="20710">LSLSLSPLSLSLSRPSLSLPLPSPRDRSWLLTEGYIDSPDELLLPSPGADSDGAVCLAAAGEREEVEGGLAADRPGESWPYRPETPALLLLSRFSQAEVPAPGLLTEQSVRVLLDYLTQAPAPSSRCSRLLGRLVCNPNCLEDLLRARAVPLLRAQLILGWRPPSPCTEGGTEDGAARGTQRDWAPARPNKEL</sequence>
<comment type="caution">
    <text evidence="2">The sequence shown here is derived from an EMBL/GenBank/DDBJ whole genome shotgun (WGS) entry which is preliminary data.</text>
</comment>